<evidence type="ECO:0000313" key="1">
    <source>
        <dbReference type="EMBL" id="RMY08472.1"/>
    </source>
</evidence>
<dbReference type="GO" id="GO:0016746">
    <property type="term" value="F:acyltransferase activity"/>
    <property type="evidence" value="ECO:0007669"/>
    <property type="project" value="InterPro"/>
</dbReference>
<proteinExistence type="predicted"/>
<dbReference type="VEuPathDB" id="FungiDB:BTJ68_09101"/>
<dbReference type="AlphaFoldDB" id="A0A3M6Z087"/>
<name>A0A3M6Z087_HORWE</name>
<accession>A0A3M6Z087</accession>
<dbReference type="SUPFAM" id="SSF53901">
    <property type="entry name" value="Thiolase-like"/>
    <property type="match status" value="1"/>
</dbReference>
<gene>
    <name evidence="1" type="ORF">D0868_04778</name>
</gene>
<comment type="caution">
    <text evidence="1">The sequence shown here is derived from an EMBL/GenBank/DDBJ whole genome shotgun (WGS) entry which is preliminary data.</text>
</comment>
<dbReference type="Gene3D" id="3.40.47.10">
    <property type="match status" value="1"/>
</dbReference>
<sequence>MSPPPETPVIIGVGDVVNRSKKIEDAIEPLGLIVEAIQKAITDTALNSTASARLKNNIDSLDVVRSWTWPYPDLPGSIAERLGINPKRRHYSEHGGNQPAYLLDEAARRVSKGENQVAVVTGGEALASLVACANAKSLPPPGWTKPAEDVKKVFSPTTRELQPNLGSKHHIGNPIHIYPLYENGFRAYRNQSLRDNHAESAALYAEFAQIAARNPYAWSHGGKVESEEMIARVEEGRNRMICFPYPMLMNAFNNVNLAAACIVTSAGFARELGAAEDNWVYPLGGAGTRDSYDFWERPSFWWSPAISRSLDAGLDVSGVKKEDVDFYDLYS</sequence>
<evidence type="ECO:0008006" key="3">
    <source>
        <dbReference type="Google" id="ProtNLM"/>
    </source>
</evidence>
<dbReference type="Proteomes" id="UP000282582">
    <property type="component" value="Unassembled WGS sequence"/>
</dbReference>
<protein>
    <recommendedName>
        <fullName evidence="3">Thiolase-like protein type 1 additional C-terminal domain-containing protein</fullName>
    </recommendedName>
</protein>
<organism evidence="1 2">
    <name type="scientific">Hortaea werneckii</name>
    <name type="common">Black yeast</name>
    <name type="synonym">Cladosporium werneckii</name>
    <dbReference type="NCBI Taxonomy" id="91943"/>
    <lineage>
        <taxon>Eukaryota</taxon>
        <taxon>Fungi</taxon>
        <taxon>Dikarya</taxon>
        <taxon>Ascomycota</taxon>
        <taxon>Pezizomycotina</taxon>
        <taxon>Dothideomycetes</taxon>
        <taxon>Dothideomycetidae</taxon>
        <taxon>Mycosphaerellales</taxon>
        <taxon>Teratosphaeriaceae</taxon>
        <taxon>Hortaea</taxon>
    </lineage>
</organism>
<evidence type="ECO:0000313" key="2">
    <source>
        <dbReference type="Proteomes" id="UP000282582"/>
    </source>
</evidence>
<dbReference type="InterPro" id="IPR016039">
    <property type="entry name" value="Thiolase-like"/>
</dbReference>
<reference evidence="1 2" key="1">
    <citation type="journal article" date="2018" name="BMC Genomics">
        <title>Genomic evidence for intraspecific hybridization in a clonal and extremely halotolerant yeast.</title>
        <authorList>
            <person name="Gostincar C."/>
            <person name="Stajich J.E."/>
            <person name="Zupancic J."/>
            <person name="Zalar P."/>
            <person name="Gunde-Cimerman N."/>
        </authorList>
    </citation>
    <scope>NUCLEOTIDE SEQUENCE [LARGE SCALE GENOMIC DNA]</scope>
    <source>
        <strain evidence="1 2">EXF-6654</strain>
    </source>
</reference>
<dbReference type="EMBL" id="QWIK01000312">
    <property type="protein sequence ID" value="RMY08472.1"/>
    <property type="molecule type" value="Genomic_DNA"/>
</dbReference>